<dbReference type="Pfam" id="PF13577">
    <property type="entry name" value="SnoaL_4"/>
    <property type="match status" value="1"/>
</dbReference>
<dbReference type="OrthoDB" id="2148716at2759"/>
<feature type="signal peptide" evidence="1">
    <location>
        <begin position="1"/>
        <end position="29"/>
    </location>
</feature>
<feature type="domain" description="SnoaL-like" evidence="2">
    <location>
        <begin position="81"/>
        <end position="197"/>
    </location>
</feature>
<sequence>MIMISLLSLAHSLPHAILISLALLNPISATSSTSCTLPPAIPPATIQTSGAVLPLSALPDFYYQPPIDLPSADLLNLQVSESQIRNKLSLYSLAVDGKDFDSLSYVFSEGVVADFSTPVGVVSGLTNLKEGVRAALEGLQTHTQLGTQVINIYANNTCTASSLTYFIVNFNVTGEGTTGYITGQFRDRWFKNEAGEWFSVLRLAYIFGTVES</sequence>
<evidence type="ECO:0000313" key="3">
    <source>
        <dbReference type="EMBL" id="KAF7503806.1"/>
    </source>
</evidence>
<accession>A0A8H7AB17</accession>
<dbReference type="AlphaFoldDB" id="A0A8H7AB17"/>
<dbReference type="SUPFAM" id="SSF54427">
    <property type="entry name" value="NTF2-like"/>
    <property type="match status" value="1"/>
</dbReference>
<evidence type="ECO:0000256" key="1">
    <source>
        <dbReference type="SAM" id="SignalP"/>
    </source>
</evidence>
<keyword evidence="1" id="KW-0732">Signal</keyword>
<protein>
    <recommendedName>
        <fullName evidence="2">SnoaL-like domain-containing protein</fullName>
    </recommendedName>
</protein>
<dbReference type="Gene3D" id="3.10.450.50">
    <property type="match status" value="1"/>
</dbReference>
<keyword evidence="4" id="KW-1185">Reference proteome</keyword>
<dbReference type="InterPro" id="IPR032710">
    <property type="entry name" value="NTF2-like_dom_sf"/>
</dbReference>
<dbReference type="EMBL" id="JAACFV010000161">
    <property type="protein sequence ID" value="KAF7503806.1"/>
    <property type="molecule type" value="Genomic_DNA"/>
</dbReference>
<reference evidence="3" key="1">
    <citation type="submission" date="2020-02" db="EMBL/GenBank/DDBJ databases">
        <authorList>
            <person name="Palmer J.M."/>
        </authorList>
    </citation>
    <scope>NUCLEOTIDE SEQUENCE</scope>
    <source>
        <strain evidence="3">EPUS1.4</strain>
        <tissue evidence="3">Thallus</tissue>
    </source>
</reference>
<evidence type="ECO:0000313" key="4">
    <source>
        <dbReference type="Proteomes" id="UP000606974"/>
    </source>
</evidence>
<feature type="chain" id="PRO_5034300659" description="SnoaL-like domain-containing protein" evidence="1">
    <location>
        <begin position="30"/>
        <end position="212"/>
    </location>
</feature>
<dbReference type="Proteomes" id="UP000606974">
    <property type="component" value="Unassembled WGS sequence"/>
</dbReference>
<organism evidence="3 4">
    <name type="scientific">Endocarpon pusillum</name>
    <dbReference type="NCBI Taxonomy" id="364733"/>
    <lineage>
        <taxon>Eukaryota</taxon>
        <taxon>Fungi</taxon>
        <taxon>Dikarya</taxon>
        <taxon>Ascomycota</taxon>
        <taxon>Pezizomycotina</taxon>
        <taxon>Eurotiomycetes</taxon>
        <taxon>Chaetothyriomycetidae</taxon>
        <taxon>Verrucariales</taxon>
        <taxon>Verrucariaceae</taxon>
        <taxon>Endocarpon</taxon>
    </lineage>
</organism>
<name>A0A8H7AB17_9EURO</name>
<dbReference type="InterPro" id="IPR037401">
    <property type="entry name" value="SnoaL-like"/>
</dbReference>
<evidence type="ECO:0000259" key="2">
    <source>
        <dbReference type="Pfam" id="PF13577"/>
    </source>
</evidence>
<comment type="caution">
    <text evidence="3">The sequence shown here is derived from an EMBL/GenBank/DDBJ whole genome shotgun (WGS) entry which is preliminary data.</text>
</comment>
<proteinExistence type="predicted"/>
<gene>
    <name evidence="3" type="ORF">GJ744_003247</name>
</gene>